<evidence type="ECO:0000256" key="10">
    <source>
        <dbReference type="ARBA" id="ARBA00023125"/>
    </source>
</evidence>
<keyword evidence="11" id="KW-0539">Nucleus</keyword>
<keyword evidence="9" id="KW-0862">Zinc</keyword>
<dbReference type="InterPro" id="IPR022702">
    <property type="entry name" value="Cytosine_MeTrfase1_RFD"/>
</dbReference>
<evidence type="ECO:0000313" key="18">
    <source>
        <dbReference type="EMBL" id="ALB00263.1"/>
    </source>
</evidence>
<dbReference type="GO" id="GO:0003886">
    <property type="term" value="F:DNA (cytosine-5-)-methyltransferase activity"/>
    <property type="evidence" value="ECO:0007669"/>
    <property type="project" value="UniProtKB-EC"/>
</dbReference>
<dbReference type="InterPro" id="IPR029063">
    <property type="entry name" value="SAM-dependent_MTases_sf"/>
</dbReference>
<dbReference type="InterPro" id="IPR001025">
    <property type="entry name" value="BAH_dom"/>
</dbReference>
<dbReference type="EC" id="2.1.1.37" evidence="2"/>
<dbReference type="SMART" id="SM00439">
    <property type="entry name" value="BAH"/>
    <property type="match status" value="2"/>
</dbReference>
<evidence type="ECO:0000259" key="17">
    <source>
        <dbReference type="PROSITE" id="PS51058"/>
    </source>
</evidence>
<evidence type="ECO:0000256" key="1">
    <source>
        <dbReference type="ARBA" id="ARBA00004123"/>
    </source>
</evidence>
<feature type="domain" description="BAH" evidence="16">
    <location>
        <begin position="684"/>
        <end position="802"/>
    </location>
</feature>
<dbReference type="InterPro" id="IPR050390">
    <property type="entry name" value="C5-Methyltransferase"/>
</dbReference>
<proteinExistence type="evidence at transcript level"/>
<dbReference type="Gene3D" id="1.10.10.2230">
    <property type="match status" value="1"/>
</dbReference>
<feature type="domain" description="CXXC-type" evidence="17">
    <location>
        <begin position="352"/>
        <end position="398"/>
    </location>
</feature>
<evidence type="ECO:0000256" key="13">
    <source>
        <dbReference type="PROSITE-ProRule" id="PRU00509"/>
    </source>
</evidence>
<dbReference type="InterPro" id="IPR031303">
    <property type="entry name" value="C5_meth_CS"/>
</dbReference>
<dbReference type="PROSITE" id="PS51038">
    <property type="entry name" value="BAH"/>
    <property type="match status" value="2"/>
</dbReference>
<dbReference type="InterPro" id="IPR018117">
    <property type="entry name" value="C5_DNA_meth_AS"/>
</dbReference>
<dbReference type="Pfam" id="PF01426">
    <property type="entry name" value="BAH"/>
    <property type="match status" value="2"/>
</dbReference>
<keyword evidence="6" id="KW-0479">Metal-binding</keyword>
<dbReference type="EMBL" id="KP898245">
    <property type="protein sequence ID" value="ALB00263.1"/>
    <property type="molecule type" value="mRNA"/>
</dbReference>
<dbReference type="PROSITE" id="PS51058">
    <property type="entry name" value="ZF_CXXC"/>
    <property type="match status" value="1"/>
</dbReference>
<keyword evidence="3 14" id="KW-0489">Methyltransferase</keyword>
<dbReference type="Gene3D" id="3.40.50.150">
    <property type="entry name" value="Vaccinia Virus protein VP39"/>
    <property type="match status" value="1"/>
</dbReference>
<keyword evidence="8 13" id="KW-0863">Zinc-finger</keyword>
<comment type="similarity">
    <text evidence="14">Belongs to the class I-like SAM-binding methyltransferase superfamily. C5-methyltransferase family.</text>
</comment>
<evidence type="ECO:0000256" key="7">
    <source>
        <dbReference type="ARBA" id="ARBA00022737"/>
    </source>
</evidence>
<dbReference type="PROSITE" id="PS00095">
    <property type="entry name" value="C5_MTASE_2"/>
    <property type="match status" value="1"/>
</dbReference>
<dbReference type="GO" id="GO:0032259">
    <property type="term" value="P:methylation"/>
    <property type="evidence" value="ECO:0007669"/>
    <property type="project" value="UniProtKB-KW"/>
</dbReference>
<protein>
    <recommendedName>
        <fullName evidence="2">DNA (cytosine-5-)-methyltransferase</fullName>
        <ecNumber evidence="2">2.1.1.37</ecNumber>
    </recommendedName>
</protein>
<sequence>MMENLNPNVPSNHFQDMDEAGEDLKDPSYGPNSRSKSKRKSVSKALNKPTKKVKINRCSQCLQDLDDVSTLYLYQGHPANSVEEVIAITNEALTLELCLDEEDMMEDPRQYYRLTDFQFYDREGHLVPLDRGVIENDKEVMFSGYLKVITDDSPLIENGVAVFDGGPLEQWWAYGFEKGSQLTIGVSTESGHYCLTAPSEQYKPLFQEVLFKGHLAKLVVEFLALCNENRIPMDYEDLLASLEGESHPELPYPVNEDALIRHADFILSQVQSFEEAADSSEEIFMMNSECIAALIERAGLRPKNIRKMMRPNKVASVAKKLVLSKATTTPLVRSVFERLFGDQFAGEDVSQKTQRKRRCHVCEACTAADCGECSQCKNMTKFGGTGKGKQACDKRTCQNMVEILAEDVEAVVSEEDTSISEEPTEQHAHKKKATIRMKTKNKIEFVGVGEKVRNRSYFSEVRVNGETYRCGDFAHFLVPETRSGYSLQIRRIESLFQSKNGGSSNAHVQWFQRSEDTCLGDFSRKGEIFQVLYCEDVTLDDLYGKLRVDFWHFPQNMLEIGGTEDALVQPPKSEFYYRMRYDAELARFEAAIPVEKTKDSYAFESCLICPWREKIDERSTLQALKPLDEEPDDNGRFMFKSLNAFGETIQIDEAVFFKPTEVKAVREKVDSMDERFLDEVKYPEYYRKTGYVKGSNVNTPKPFNIGIVQEISAQDHEGLKKVKVVVRRLYRPEDTNLKQSEVLATDYNLLYWSDDLNTVDGSSIQGKCTVRPESADVIGRYSFYFILAYNRSKKSFEELPPQAEMYGKVKGKGKGKSSVKSTTSKEVKMEESTKEDVKVRPLRCLDVFAGCGGLSHGLHEAGIAQSDWAIEVYEPAAKAFKANNPDAVVFTDDCNVLLRKIINGEKFNEKKQPLPRKGEVEMLIGGPPCQGYSGMNRFSHGAYSSLKNSLVSSYLSYLDYFRPKYFILENVRNFASFQKSAVLRLCQSVILQMGYSCTFAVLQCGSYGVPQTRRRLILLASAPGYELPEFPEPQHVFTNTPLSVQIDNTVYRSNIRWTDSAPFRTVTVNDTTSDLPHIQSGQQDLIMKYEDEPQTPFQRQMRAHVEELRDHICKKLVPVVEARMTYIPTEPGADWRCLPNIVIKLKDGTFCEKLKYPYEDFKQGRSKLGAKRGVCTCLNGAPNKKCDPNAKQTNNTLIPWCLPHTANRHNHWAGLYGRLEAQGYFSTTVTNPEPMGKQGRVLHPEQHRVVSVRECARSQGFPDSYIFVGNLIEKHRQVGNAVPPPLGRHLGLEIRKALTQSKVYLSGKVDTKQEIVKTDG</sequence>
<dbReference type="FunFam" id="3.90.120.10:FF:000001">
    <property type="entry name" value="DNA (cytosine-5)-methyltransferase"/>
    <property type="match status" value="1"/>
</dbReference>
<dbReference type="Pfam" id="PF02008">
    <property type="entry name" value="zf-CXXC"/>
    <property type="match status" value="1"/>
</dbReference>
<evidence type="ECO:0000256" key="5">
    <source>
        <dbReference type="ARBA" id="ARBA00022691"/>
    </source>
</evidence>
<keyword evidence="7" id="KW-0677">Repeat</keyword>
<dbReference type="GO" id="GO:0005634">
    <property type="term" value="C:nucleus"/>
    <property type="evidence" value="ECO:0007669"/>
    <property type="project" value="UniProtKB-SubCell"/>
</dbReference>
<evidence type="ECO:0000256" key="6">
    <source>
        <dbReference type="ARBA" id="ARBA00022723"/>
    </source>
</evidence>
<evidence type="ECO:0000256" key="2">
    <source>
        <dbReference type="ARBA" id="ARBA00011975"/>
    </source>
</evidence>
<dbReference type="Gene3D" id="3.90.120.10">
    <property type="entry name" value="DNA Methylase, subunit A, domain 2"/>
    <property type="match status" value="1"/>
</dbReference>
<feature type="region of interest" description="Disordered" evidence="15">
    <location>
        <begin position="1"/>
        <end position="48"/>
    </location>
</feature>
<evidence type="ECO:0000256" key="15">
    <source>
        <dbReference type="SAM" id="MobiDB-lite"/>
    </source>
</evidence>
<evidence type="ECO:0000256" key="14">
    <source>
        <dbReference type="PROSITE-ProRule" id="PRU01016"/>
    </source>
</evidence>
<feature type="active site" evidence="12 14">
    <location>
        <position position="929"/>
    </location>
</feature>
<feature type="region of interest" description="Disordered" evidence="15">
    <location>
        <begin position="809"/>
        <end position="828"/>
    </location>
</feature>
<dbReference type="InterPro" id="IPR002857">
    <property type="entry name" value="Znf_CXXC"/>
</dbReference>
<dbReference type="GO" id="GO:0003682">
    <property type="term" value="F:chromatin binding"/>
    <property type="evidence" value="ECO:0007669"/>
    <property type="project" value="InterPro"/>
</dbReference>
<dbReference type="Pfam" id="PF00145">
    <property type="entry name" value="DNA_methylase"/>
    <property type="match status" value="1"/>
</dbReference>
<dbReference type="GO" id="GO:0006346">
    <property type="term" value="P:DNA methylation-dependent constitutive heterochromatin formation"/>
    <property type="evidence" value="ECO:0007669"/>
    <property type="project" value="InterPro"/>
</dbReference>
<dbReference type="InterPro" id="IPR001525">
    <property type="entry name" value="C5_MeTfrase"/>
</dbReference>
<dbReference type="SUPFAM" id="SSF53335">
    <property type="entry name" value="S-adenosyl-L-methionine-dependent methyltransferases"/>
    <property type="match status" value="1"/>
</dbReference>
<keyword evidence="4 14" id="KW-0808">Transferase</keyword>
<evidence type="ECO:0000256" key="3">
    <source>
        <dbReference type="ARBA" id="ARBA00022603"/>
    </source>
</evidence>
<feature type="domain" description="BAH" evidence="16">
    <location>
        <begin position="466"/>
        <end position="592"/>
    </location>
</feature>
<dbReference type="PANTHER" id="PTHR10629">
    <property type="entry name" value="CYTOSINE-SPECIFIC METHYLTRANSFERASE"/>
    <property type="match status" value="1"/>
</dbReference>
<dbReference type="Gene3D" id="2.30.30.490">
    <property type="match status" value="2"/>
</dbReference>
<name>A0A0N9BE14_TIGJA</name>
<dbReference type="InterPro" id="IPR043151">
    <property type="entry name" value="BAH_sf"/>
</dbReference>
<dbReference type="Pfam" id="PF12047">
    <property type="entry name" value="DNMT1-RFD"/>
    <property type="match status" value="1"/>
</dbReference>
<dbReference type="PROSITE" id="PS51679">
    <property type="entry name" value="SAM_MT_C5"/>
    <property type="match status" value="1"/>
</dbReference>
<keyword evidence="10" id="KW-0238">DNA-binding</keyword>
<dbReference type="PANTHER" id="PTHR10629:SF52">
    <property type="entry name" value="DNA (CYTOSINE-5)-METHYLTRANSFERASE 1"/>
    <property type="match status" value="1"/>
</dbReference>
<evidence type="ECO:0000256" key="4">
    <source>
        <dbReference type="ARBA" id="ARBA00022679"/>
    </source>
</evidence>
<comment type="subcellular location">
    <subcellularLocation>
        <location evidence="1">Nucleus</location>
    </subcellularLocation>
</comment>
<accession>A0A0N9BE14</accession>
<evidence type="ECO:0000256" key="12">
    <source>
        <dbReference type="PIRSR" id="PIRSR037404-1"/>
    </source>
</evidence>
<feature type="compositionally biased region" description="Polar residues" evidence="15">
    <location>
        <begin position="1"/>
        <end position="14"/>
    </location>
</feature>
<dbReference type="PROSITE" id="PS00094">
    <property type="entry name" value="C5_MTASE_1"/>
    <property type="match status" value="1"/>
</dbReference>
<dbReference type="GO" id="GO:0003677">
    <property type="term" value="F:DNA binding"/>
    <property type="evidence" value="ECO:0007669"/>
    <property type="project" value="UniProtKB-KW"/>
</dbReference>
<reference evidence="18" key="1">
    <citation type="journal article" date="2016" name="Genes Genomics">
        <title>Correlation between the DNA methyltransferase (Dnmt) gene family and genome-wide 5-methylcytosine (5mC) in rotifer, copepod, and fish.</title>
        <authorList>
            <person name="Kim B.-M."/>
            <person name="Mirbahai L."/>
            <person name="Mally A."/>
            <person name="Chipman J.K."/>
            <person name="Rhee J.-S."/>
            <person name="Lee J.-S."/>
        </authorList>
    </citation>
    <scope>NUCLEOTIDE SEQUENCE</scope>
</reference>
<keyword evidence="5 14" id="KW-0949">S-adenosyl-L-methionine</keyword>
<dbReference type="FunFam" id="3.40.50.150:FF:000036">
    <property type="entry name" value="DNA (cytosine-5)-methyltransferase"/>
    <property type="match status" value="1"/>
</dbReference>
<evidence type="ECO:0000256" key="8">
    <source>
        <dbReference type="ARBA" id="ARBA00022771"/>
    </source>
</evidence>
<dbReference type="GO" id="GO:0044027">
    <property type="term" value="P:negative regulation of gene expression via chromosomal CpG island methylation"/>
    <property type="evidence" value="ECO:0007669"/>
    <property type="project" value="TreeGrafter"/>
</dbReference>
<evidence type="ECO:0000256" key="11">
    <source>
        <dbReference type="ARBA" id="ARBA00023242"/>
    </source>
</evidence>
<gene>
    <name evidence="18" type="primary">DNMT1-1</name>
</gene>
<evidence type="ECO:0000256" key="9">
    <source>
        <dbReference type="ARBA" id="ARBA00022833"/>
    </source>
</evidence>
<dbReference type="PRINTS" id="PR00105">
    <property type="entry name" value="C5METTRFRASE"/>
</dbReference>
<dbReference type="GO" id="GO:0008270">
    <property type="term" value="F:zinc ion binding"/>
    <property type="evidence" value="ECO:0007669"/>
    <property type="project" value="UniProtKB-KW"/>
</dbReference>
<organism evidence="18">
    <name type="scientific">Tigriopus japonicus</name>
    <name type="common">Copepod</name>
    <dbReference type="NCBI Taxonomy" id="158387"/>
    <lineage>
        <taxon>Eukaryota</taxon>
        <taxon>Metazoa</taxon>
        <taxon>Ecdysozoa</taxon>
        <taxon>Arthropoda</taxon>
        <taxon>Crustacea</taxon>
        <taxon>Multicrustacea</taxon>
        <taxon>Hexanauplia</taxon>
        <taxon>Copepoda</taxon>
        <taxon>Harpacticoida</taxon>
        <taxon>Harpacticidae</taxon>
        <taxon>Tigriopus</taxon>
    </lineage>
</organism>
<dbReference type="PIRSF" id="PIRSF037404">
    <property type="entry name" value="DNMT1"/>
    <property type="match status" value="1"/>
</dbReference>
<evidence type="ECO:0000259" key="16">
    <source>
        <dbReference type="PROSITE" id="PS51038"/>
    </source>
</evidence>